<protein>
    <submittedName>
        <fullName evidence="3">Uncharacterized protein</fullName>
    </submittedName>
</protein>
<dbReference type="WBParaSite" id="Minc3s03266g33341">
    <property type="protein sequence ID" value="Minc3s03266g33341"/>
    <property type="gene ID" value="Minc3s03266g33341"/>
</dbReference>
<evidence type="ECO:0000313" key="2">
    <source>
        <dbReference type="Proteomes" id="UP000887563"/>
    </source>
</evidence>
<dbReference type="AlphaFoldDB" id="A0A914N4B7"/>
<proteinExistence type="predicted"/>
<keyword evidence="1" id="KW-0472">Membrane</keyword>
<evidence type="ECO:0000313" key="3">
    <source>
        <dbReference type="WBParaSite" id="Minc3s03266g33341"/>
    </source>
</evidence>
<sequence>MYNGILSQQNKEKLSYDGYVYVMDKPSADGSCFFFSCFFLFLVVRQVLDGQIKWSMFLWMELFLHLLTLILSYMLLDMNRLANVQNTLIVMKEF</sequence>
<feature type="transmembrane region" description="Helical" evidence="1">
    <location>
        <begin position="56"/>
        <end position="76"/>
    </location>
</feature>
<keyword evidence="1" id="KW-0812">Transmembrane</keyword>
<evidence type="ECO:0000256" key="1">
    <source>
        <dbReference type="SAM" id="Phobius"/>
    </source>
</evidence>
<keyword evidence="2" id="KW-1185">Reference proteome</keyword>
<reference evidence="3" key="1">
    <citation type="submission" date="2022-11" db="UniProtKB">
        <authorList>
            <consortium name="WormBaseParasite"/>
        </authorList>
    </citation>
    <scope>IDENTIFICATION</scope>
</reference>
<accession>A0A914N4B7</accession>
<keyword evidence="1" id="KW-1133">Transmembrane helix</keyword>
<feature type="transmembrane region" description="Helical" evidence="1">
    <location>
        <begin position="27"/>
        <end position="44"/>
    </location>
</feature>
<name>A0A914N4B7_MELIC</name>
<dbReference type="Proteomes" id="UP000887563">
    <property type="component" value="Unplaced"/>
</dbReference>
<organism evidence="2 3">
    <name type="scientific">Meloidogyne incognita</name>
    <name type="common">Southern root-knot nematode worm</name>
    <name type="synonym">Oxyuris incognita</name>
    <dbReference type="NCBI Taxonomy" id="6306"/>
    <lineage>
        <taxon>Eukaryota</taxon>
        <taxon>Metazoa</taxon>
        <taxon>Ecdysozoa</taxon>
        <taxon>Nematoda</taxon>
        <taxon>Chromadorea</taxon>
        <taxon>Rhabditida</taxon>
        <taxon>Tylenchina</taxon>
        <taxon>Tylenchomorpha</taxon>
        <taxon>Tylenchoidea</taxon>
        <taxon>Meloidogynidae</taxon>
        <taxon>Meloidogyninae</taxon>
        <taxon>Meloidogyne</taxon>
        <taxon>Meloidogyne incognita group</taxon>
    </lineage>
</organism>